<dbReference type="PROSITE" id="PS50885">
    <property type="entry name" value="HAMP"/>
    <property type="match status" value="1"/>
</dbReference>
<dbReference type="CDD" id="cd01949">
    <property type="entry name" value="GGDEF"/>
    <property type="match status" value="1"/>
</dbReference>
<dbReference type="NCBIfam" id="TIGR00254">
    <property type="entry name" value="GGDEF"/>
    <property type="match status" value="1"/>
</dbReference>
<keyword evidence="2" id="KW-1003">Cell membrane</keyword>
<comment type="caution">
    <text evidence="11">The sequence shown here is derived from an EMBL/GenBank/DDBJ whole genome shotgun (WGS) entry which is preliminary data.</text>
</comment>
<evidence type="ECO:0000256" key="3">
    <source>
        <dbReference type="ARBA" id="ARBA00022692"/>
    </source>
</evidence>
<feature type="domain" description="EAL" evidence="8">
    <location>
        <begin position="639"/>
        <end position="890"/>
    </location>
</feature>
<dbReference type="PANTHER" id="PTHR33121:SF70">
    <property type="entry name" value="SIGNALING PROTEIN YKOW"/>
    <property type="match status" value="1"/>
</dbReference>
<feature type="transmembrane region" description="Helical" evidence="7">
    <location>
        <begin position="12"/>
        <end position="30"/>
    </location>
</feature>
<evidence type="ECO:0000256" key="7">
    <source>
        <dbReference type="SAM" id="Phobius"/>
    </source>
</evidence>
<dbReference type="PANTHER" id="PTHR33121">
    <property type="entry name" value="CYCLIC DI-GMP PHOSPHODIESTERASE PDEF"/>
    <property type="match status" value="1"/>
</dbReference>
<protein>
    <submittedName>
        <fullName evidence="11">EAL domain-containing protein</fullName>
    </submittedName>
</protein>
<keyword evidence="4 7" id="KW-1133">Transmembrane helix</keyword>
<accession>A0A949U3S8</accession>
<dbReference type="InterPro" id="IPR000160">
    <property type="entry name" value="GGDEF_dom"/>
</dbReference>
<dbReference type="InterPro" id="IPR003660">
    <property type="entry name" value="HAMP_dom"/>
</dbReference>
<gene>
    <name evidence="11" type="ORF">I6U48_23570</name>
</gene>
<evidence type="ECO:0000256" key="4">
    <source>
        <dbReference type="ARBA" id="ARBA00022989"/>
    </source>
</evidence>
<dbReference type="AlphaFoldDB" id="A0A949U3S8"/>
<dbReference type="PROSITE" id="PS50883">
    <property type="entry name" value="EAL"/>
    <property type="match status" value="1"/>
</dbReference>
<dbReference type="CDD" id="cd01948">
    <property type="entry name" value="EAL"/>
    <property type="match status" value="1"/>
</dbReference>
<dbReference type="Pfam" id="PF00563">
    <property type="entry name" value="EAL"/>
    <property type="match status" value="1"/>
</dbReference>
<dbReference type="PROSITE" id="PS50887">
    <property type="entry name" value="GGDEF"/>
    <property type="match status" value="1"/>
</dbReference>
<evidence type="ECO:0000259" key="9">
    <source>
        <dbReference type="PROSITE" id="PS50885"/>
    </source>
</evidence>
<dbReference type="InterPro" id="IPR050706">
    <property type="entry name" value="Cyclic-di-GMP_PDE-like"/>
</dbReference>
<dbReference type="RefSeq" id="WP_218322920.1">
    <property type="nucleotide sequence ID" value="NZ_JAEEGC010000137.1"/>
</dbReference>
<organism evidence="11 12">
    <name type="scientific">Clostridium thailandense</name>
    <dbReference type="NCBI Taxonomy" id="2794346"/>
    <lineage>
        <taxon>Bacteria</taxon>
        <taxon>Bacillati</taxon>
        <taxon>Bacillota</taxon>
        <taxon>Clostridia</taxon>
        <taxon>Eubacteriales</taxon>
        <taxon>Clostridiaceae</taxon>
        <taxon>Clostridium</taxon>
    </lineage>
</organism>
<evidence type="ECO:0000313" key="12">
    <source>
        <dbReference type="Proteomes" id="UP000694308"/>
    </source>
</evidence>
<comment type="subcellular location">
    <subcellularLocation>
        <location evidence="1">Cell membrane</location>
        <topology evidence="1">Multi-pass membrane protein</topology>
    </subcellularLocation>
</comment>
<proteinExistence type="predicted"/>
<reference evidence="11" key="1">
    <citation type="submission" date="2020-12" db="EMBL/GenBank/DDBJ databases">
        <title>Clostridium thailandense sp. nov., a novel acetogenic bacterium isolated from peat land soil in Thailand.</title>
        <authorList>
            <person name="Chaikitkaew S."/>
            <person name="Birkeland N.K."/>
        </authorList>
    </citation>
    <scope>NUCLEOTIDE SEQUENCE</scope>
    <source>
        <strain evidence="11">PL3</strain>
    </source>
</reference>
<dbReference type="Proteomes" id="UP000694308">
    <property type="component" value="Unassembled WGS sequence"/>
</dbReference>
<dbReference type="InterPro" id="IPR033479">
    <property type="entry name" value="dCache_1"/>
</dbReference>
<keyword evidence="12" id="KW-1185">Reference proteome</keyword>
<dbReference type="GO" id="GO:0007165">
    <property type="term" value="P:signal transduction"/>
    <property type="evidence" value="ECO:0007669"/>
    <property type="project" value="InterPro"/>
</dbReference>
<feature type="coiled-coil region" evidence="6">
    <location>
        <begin position="369"/>
        <end position="396"/>
    </location>
</feature>
<evidence type="ECO:0000256" key="2">
    <source>
        <dbReference type="ARBA" id="ARBA00022475"/>
    </source>
</evidence>
<dbReference type="CDD" id="cd12913">
    <property type="entry name" value="PDC1_MCP_like"/>
    <property type="match status" value="1"/>
</dbReference>
<dbReference type="GO" id="GO:0005886">
    <property type="term" value="C:plasma membrane"/>
    <property type="evidence" value="ECO:0007669"/>
    <property type="project" value="UniProtKB-SubCell"/>
</dbReference>
<evidence type="ECO:0000313" key="11">
    <source>
        <dbReference type="EMBL" id="MBV7275879.1"/>
    </source>
</evidence>
<keyword evidence="5 7" id="KW-0472">Membrane</keyword>
<dbReference type="Pfam" id="PF02743">
    <property type="entry name" value="dCache_1"/>
    <property type="match status" value="1"/>
</dbReference>
<feature type="domain" description="HAMP" evidence="9">
    <location>
        <begin position="323"/>
        <end position="381"/>
    </location>
</feature>
<feature type="domain" description="GGDEF" evidence="10">
    <location>
        <begin position="497"/>
        <end position="630"/>
    </location>
</feature>
<dbReference type="CDD" id="cd06225">
    <property type="entry name" value="HAMP"/>
    <property type="match status" value="1"/>
</dbReference>
<dbReference type="InterPro" id="IPR001633">
    <property type="entry name" value="EAL_dom"/>
</dbReference>
<evidence type="ECO:0000256" key="5">
    <source>
        <dbReference type="ARBA" id="ARBA00023136"/>
    </source>
</evidence>
<dbReference type="Pfam" id="PF00672">
    <property type="entry name" value="HAMP"/>
    <property type="match status" value="1"/>
</dbReference>
<dbReference type="SMART" id="SM00267">
    <property type="entry name" value="GGDEF"/>
    <property type="match status" value="1"/>
</dbReference>
<sequence length="892" mass="102575">MFEKFSIRNKLIISIIIGCLIPYLIGCLYVKNKTEEWLYNNYIENTNLSLRQTATHVDEAILKNMSNLVSMIAMDERVINVDFTVNSYIDYNASTFKFNTSKSEKEIMDYFRTIKDSHSIINMISFGTEQGSYVEYPAFKPEGSYDPRTREWYINAINKKDTVISEPYITKMSKDMVISFSRSVILKGKKIGVISLTIKLDDLMKDINGIKYGESGYINILSSNNVFINSPLNKAWILHSVEDLKLNVLSSIDNYNGKSFEGKINASDKVFNVYFSPYSGWKYVSVIDKSEVLKQSKVLTSLLIVIYLIMFLVMLVVISLISNHITRPIFKITQAINKMATFNFDMYKNRNFEIYTNYNDEIGEISRSLNTMQENFVELKSKIEVMDKEIQNINIEESSLYQLELSEDSPFVGIASSINGLLQKVHNSIEQIRFYNSEISHKNELLEASKEELIVQLEEIDSQNEYIRFIAEHDSLTNLPNRRKFYEKLSDVLANNRAGAVILLDLDNFKSINDTLGHLFGDKVLQYISGKLEEISNFKIFVSRFGGDEFLLLYEGENDVNEIIKFIKQLLVLSNKRFLIDQNEVEIEFSIGISLFPRDSMNIDQLIMNADLALYSIKNSGKNNFAFFNNEMLKHLKFKLDTKNILRKAIENNGFKMVYQPQVDIKSGEIIGYEALVRLKDHKEISPGEFIAVSEEDGTIVTIGRIVTKMVIEQMHKWQQMGFGLKPIAINFSAMQILDYSYKSYLLDLLKSNSISTGLIVIEITETTFLENKEVAIEFLKELRSYGIKIAIDDFGTGYSSLSYLTFLPIDTIKLDRTLSIKFLELENIAVMDSLIALAHSLNMKVIAEGIEEYEQVRRLIVGKCDAIQGYYFSRPLEVEEVERNYGMIYKI</sequence>
<keyword evidence="3 7" id="KW-0812">Transmembrane</keyword>
<feature type="transmembrane region" description="Helical" evidence="7">
    <location>
        <begin position="298"/>
        <end position="321"/>
    </location>
</feature>
<evidence type="ECO:0000259" key="10">
    <source>
        <dbReference type="PROSITE" id="PS50887"/>
    </source>
</evidence>
<keyword evidence="6" id="KW-0175">Coiled coil</keyword>
<name>A0A949U3S8_9CLOT</name>
<evidence type="ECO:0000256" key="6">
    <source>
        <dbReference type="SAM" id="Coils"/>
    </source>
</evidence>
<dbReference type="EMBL" id="JAEEGC010000137">
    <property type="protein sequence ID" value="MBV7275879.1"/>
    <property type="molecule type" value="Genomic_DNA"/>
</dbReference>
<dbReference type="SMART" id="SM00052">
    <property type="entry name" value="EAL"/>
    <property type="match status" value="1"/>
</dbReference>
<dbReference type="GO" id="GO:0071111">
    <property type="term" value="F:cyclic-guanylate-specific phosphodiesterase activity"/>
    <property type="evidence" value="ECO:0007669"/>
    <property type="project" value="InterPro"/>
</dbReference>
<dbReference type="Pfam" id="PF00990">
    <property type="entry name" value="GGDEF"/>
    <property type="match status" value="1"/>
</dbReference>
<evidence type="ECO:0000256" key="1">
    <source>
        <dbReference type="ARBA" id="ARBA00004651"/>
    </source>
</evidence>
<evidence type="ECO:0000259" key="8">
    <source>
        <dbReference type="PROSITE" id="PS50883"/>
    </source>
</evidence>